<proteinExistence type="predicted"/>
<dbReference type="EMBL" id="CM037160">
    <property type="protein sequence ID" value="KAH7840292.1"/>
    <property type="molecule type" value="Genomic_DNA"/>
</dbReference>
<evidence type="ECO:0000313" key="2">
    <source>
        <dbReference type="Proteomes" id="UP000828048"/>
    </source>
</evidence>
<protein>
    <submittedName>
        <fullName evidence="1">Uncharacterized protein</fullName>
    </submittedName>
</protein>
<comment type="caution">
    <text evidence="1">The sequence shown here is derived from an EMBL/GenBank/DDBJ whole genome shotgun (WGS) entry which is preliminary data.</text>
</comment>
<name>A0ACB7XHZ9_9ERIC</name>
<keyword evidence="2" id="KW-1185">Reference proteome</keyword>
<accession>A0ACB7XHZ9</accession>
<evidence type="ECO:0000313" key="1">
    <source>
        <dbReference type="EMBL" id="KAH7840292.1"/>
    </source>
</evidence>
<gene>
    <name evidence="1" type="ORF">Vadar_015207</name>
</gene>
<reference evidence="1 2" key="1">
    <citation type="journal article" date="2021" name="Hortic Res">
        <title>High-quality reference genome and annotation aids understanding of berry development for evergreen blueberry (Vaccinium darrowii).</title>
        <authorList>
            <person name="Yu J."/>
            <person name="Hulse-Kemp A.M."/>
            <person name="Babiker E."/>
            <person name="Staton M."/>
        </authorList>
    </citation>
    <scope>NUCLEOTIDE SEQUENCE [LARGE SCALE GENOMIC DNA]</scope>
    <source>
        <strain evidence="2">cv. NJ 8807/NJ 8810</strain>
        <tissue evidence="1">Young leaf</tissue>
    </source>
</reference>
<sequence length="480" mass="53180">MILPPGYVFRPTDEELLVFYLGRKIKGVPLPCDVVIERDIYGVGDKAPWQIFFDKDPWEICKNGMKTERTIYVFTNLIKASKNRIARIAGCGAWHAETALEQLVDDYGRVIGYKRMLCFQITNESGVMDKIVTKGHWIMHEYSLSGGGDGDNTECVLCRIKRDDSKSTKKSLRRGKNVGDDVIVPNPAKRIRTEFVQEQKTNCDIVVAPTTEGVPFSEELLEVEKQGEYSPMHSDMVGDFEELDSLISLLESKEQASLGLDFNAYANNLLTTEVVPWGHVLASSTPVALDTSQDMVASYIEEPVYLLESEEQPSFDHAFDAFGNNPLTPEVVPLGHVLASSAPAALDTSQDMVASYIEEPVSLSESEEQPSFDLAFDAFGNNMLIPEVVPSGHVFASSTPVALDTSQDMVAGYIEEAVSLLESEGQPSFDLAFDAFGNNLFTPENASQEQFLTYLLEQDLPYQESLWSGEPNCFGVELLT</sequence>
<organism evidence="1 2">
    <name type="scientific">Vaccinium darrowii</name>
    <dbReference type="NCBI Taxonomy" id="229202"/>
    <lineage>
        <taxon>Eukaryota</taxon>
        <taxon>Viridiplantae</taxon>
        <taxon>Streptophyta</taxon>
        <taxon>Embryophyta</taxon>
        <taxon>Tracheophyta</taxon>
        <taxon>Spermatophyta</taxon>
        <taxon>Magnoliopsida</taxon>
        <taxon>eudicotyledons</taxon>
        <taxon>Gunneridae</taxon>
        <taxon>Pentapetalae</taxon>
        <taxon>asterids</taxon>
        <taxon>Ericales</taxon>
        <taxon>Ericaceae</taxon>
        <taxon>Vaccinioideae</taxon>
        <taxon>Vaccinieae</taxon>
        <taxon>Vaccinium</taxon>
    </lineage>
</organism>
<dbReference type="Proteomes" id="UP000828048">
    <property type="component" value="Chromosome 10"/>
</dbReference>